<proteinExistence type="predicted"/>
<evidence type="ECO:0000313" key="2">
    <source>
        <dbReference type="EMBL" id="MDO0823803.1"/>
    </source>
</evidence>
<feature type="transmembrane region" description="Helical" evidence="1">
    <location>
        <begin position="6"/>
        <end position="25"/>
    </location>
</feature>
<dbReference type="Proteomes" id="UP001176021">
    <property type="component" value="Unassembled WGS sequence"/>
</dbReference>
<protein>
    <recommendedName>
        <fullName evidence="4">Peptidase C39-like domain-containing protein</fullName>
    </recommendedName>
</protein>
<keyword evidence="3" id="KW-1185">Reference proteome</keyword>
<keyword evidence="1" id="KW-0472">Membrane</keyword>
<comment type="caution">
    <text evidence="2">The sequence shown here is derived from an EMBL/GenBank/DDBJ whole genome shotgun (WGS) entry which is preliminary data.</text>
</comment>
<sequence length="208" mass="23577">MKVYTFKLKIIILITIFLVGTVYVLSPFPSKDSTSLINNNKFYLPVYSNFELQIGNECAAYSVAFVLRNLGNESKGADIYAEIPFKDPFMGYVLTKGLFIYLQTQGLTPMIYKGDLATLKARLVQEASPIIVLIGEGIYWQHYITFLGFDDEKNELYFYDSNETNDNNAELPGNKTMEKEVFSNLWNNGLPVFNHVYISTGEKLVSPA</sequence>
<gene>
    <name evidence="2" type="ORF">M8H41_13185</name>
</gene>
<evidence type="ECO:0000256" key="1">
    <source>
        <dbReference type="SAM" id="Phobius"/>
    </source>
</evidence>
<dbReference type="RefSeq" id="WP_302048983.1">
    <property type="nucleotide sequence ID" value="NZ_JAMJEV010000010.1"/>
</dbReference>
<keyword evidence="1" id="KW-1133">Transmembrane helix</keyword>
<accession>A0ABT8QUQ6</accession>
<dbReference type="EMBL" id="JAMJEV010000010">
    <property type="protein sequence ID" value="MDO0823803.1"/>
    <property type="molecule type" value="Genomic_DNA"/>
</dbReference>
<dbReference type="Gene3D" id="3.90.70.10">
    <property type="entry name" value="Cysteine proteinases"/>
    <property type="match status" value="1"/>
</dbReference>
<reference evidence="2" key="1">
    <citation type="submission" date="2022-05" db="EMBL/GenBank/DDBJ databases">
        <title>Expanded diversity of anoxic marine methylotrophy in a Black Sea sulfate reducing microorganism.</title>
        <authorList>
            <person name="Fischer P.Q."/>
            <person name="Stams A.J.M."/>
            <person name="Villanueva L."/>
            <person name="Sousa D.Z."/>
        </authorList>
    </citation>
    <scope>NUCLEOTIDE SEQUENCE</scope>
    <source>
        <strain evidence="2">P130</strain>
    </source>
</reference>
<evidence type="ECO:0000313" key="3">
    <source>
        <dbReference type="Proteomes" id="UP001176021"/>
    </source>
</evidence>
<name>A0ABT8QUQ6_9FIRM</name>
<keyword evidence="1" id="KW-0812">Transmembrane</keyword>
<evidence type="ECO:0008006" key="4">
    <source>
        <dbReference type="Google" id="ProtNLM"/>
    </source>
</evidence>
<organism evidence="2 3">
    <name type="scientific">Desulfosporosinus nitroreducens</name>
    <dbReference type="NCBI Taxonomy" id="2018668"/>
    <lineage>
        <taxon>Bacteria</taxon>
        <taxon>Bacillati</taxon>
        <taxon>Bacillota</taxon>
        <taxon>Clostridia</taxon>
        <taxon>Eubacteriales</taxon>
        <taxon>Desulfitobacteriaceae</taxon>
        <taxon>Desulfosporosinus</taxon>
    </lineage>
</organism>